<accession>A0ACB5SRI3</accession>
<keyword evidence="2" id="KW-1185">Reference proteome</keyword>
<sequence length="146" mass="16430">MDPNKLVLNNLDSLQKLNFPITLIIVLTKHQTIRNTPSTRESPLKVYSPGDTVTCYILRENLIPFEMFLVSLEGTVTINNITLKDFRSTDPANIFKKTFLNMYDIAACNHFGRISYSPNADLRGETCSETGALYGLCDKKKLKPGL</sequence>
<proteinExistence type="predicted"/>
<evidence type="ECO:0000313" key="1">
    <source>
        <dbReference type="EMBL" id="GME70381.1"/>
    </source>
</evidence>
<comment type="caution">
    <text evidence="1">The sequence shown here is derived from an EMBL/GenBank/DDBJ whole genome shotgun (WGS) entry which is preliminary data.</text>
</comment>
<reference evidence="1" key="1">
    <citation type="submission" date="2023-04" db="EMBL/GenBank/DDBJ databases">
        <title>Ambrosiozyma monospora NBRC 10751.</title>
        <authorList>
            <person name="Ichikawa N."/>
            <person name="Sato H."/>
            <person name="Tonouchi N."/>
        </authorList>
    </citation>
    <scope>NUCLEOTIDE SEQUENCE</scope>
    <source>
        <strain evidence="1">NBRC 10751</strain>
    </source>
</reference>
<dbReference type="EMBL" id="BSXS01000028">
    <property type="protein sequence ID" value="GME70381.1"/>
    <property type="molecule type" value="Genomic_DNA"/>
</dbReference>
<dbReference type="Proteomes" id="UP001165064">
    <property type="component" value="Unassembled WGS sequence"/>
</dbReference>
<evidence type="ECO:0000313" key="2">
    <source>
        <dbReference type="Proteomes" id="UP001165064"/>
    </source>
</evidence>
<name>A0ACB5SRI3_AMBMO</name>
<protein>
    <submittedName>
        <fullName evidence="1">Unnamed protein product</fullName>
    </submittedName>
</protein>
<gene>
    <name evidence="1" type="ORF">Amon02_000017400</name>
</gene>
<organism evidence="1 2">
    <name type="scientific">Ambrosiozyma monospora</name>
    <name type="common">Yeast</name>
    <name type="synonym">Endomycopsis monosporus</name>
    <dbReference type="NCBI Taxonomy" id="43982"/>
    <lineage>
        <taxon>Eukaryota</taxon>
        <taxon>Fungi</taxon>
        <taxon>Dikarya</taxon>
        <taxon>Ascomycota</taxon>
        <taxon>Saccharomycotina</taxon>
        <taxon>Pichiomycetes</taxon>
        <taxon>Pichiales</taxon>
        <taxon>Pichiaceae</taxon>
        <taxon>Ambrosiozyma</taxon>
    </lineage>
</organism>